<dbReference type="RefSeq" id="WP_305104614.1">
    <property type="nucleotide sequence ID" value="NZ_JAUTWS010000013.1"/>
</dbReference>
<dbReference type="SUPFAM" id="SSF102405">
    <property type="entry name" value="MCP/YpsA-like"/>
    <property type="match status" value="1"/>
</dbReference>
<dbReference type="EC" id="3.2.2.n1" evidence="3"/>
<comment type="catalytic activity">
    <reaction evidence="1">
        <text>AMP + H2O = D-ribose 5-phosphate + adenine</text>
        <dbReference type="Rhea" id="RHEA:20129"/>
        <dbReference type="ChEBI" id="CHEBI:15377"/>
        <dbReference type="ChEBI" id="CHEBI:16708"/>
        <dbReference type="ChEBI" id="CHEBI:78346"/>
        <dbReference type="ChEBI" id="CHEBI:456215"/>
        <dbReference type="EC" id="3.2.2.4"/>
    </reaction>
</comment>
<dbReference type="PANTHER" id="PTHR31223:SF70">
    <property type="entry name" value="LOG FAMILY PROTEIN YJL055W"/>
    <property type="match status" value="1"/>
</dbReference>
<evidence type="ECO:0000313" key="4">
    <source>
        <dbReference type="EMBL" id="MDO9709747.1"/>
    </source>
</evidence>
<evidence type="ECO:0000256" key="3">
    <source>
        <dbReference type="RuleBase" id="RU363015"/>
    </source>
</evidence>
<dbReference type="PANTHER" id="PTHR31223">
    <property type="entry name" value="LOG FAMILY PROTEIN YJL055W"/>
    <property type="match status" value="1"/>
</dbReference>
<comment type="caution">
    <text evidence="4">The sequence shown here is derived from an EMBL/GenBank/DDBJ whole genome shotgun (WGS) entry which is preliminary data.</text>
</comment>
<sequence>MPKHIRSVAVFCGARAGTDPAHLAAAQALGAGIAAAGLALVYGGGGVGLMGTVAEAAIAAGGRVQGVIPEFLTRVERPSPVVAELEVTTSMHTRKTRMFELADAFVTLSGGLGTLDETVEIITWRQLGLHDKPIIILDVQGWAQPFLAMIEALIAQGFVPESNRRLYAVAADVPAALALLRDAPPPETAAPAERL</sequence>
<comment type="similarity">
    <text evidence="2 3">Belongs to the LOG family.</text>
</comment>
<gene>
    <name evidence="4" type="ORF">Q7A36_15455</name>
</gene>
<keyword evidence="3" id="KW-0378">Hydrolase</keyword>
<dbReference type="NCBIfam" id="TIGR00730">
    <property type="entry name" value="Rossman fold protein, TIGR00730 family"/>
    <property type="match status" value="1"/>
</dbReference>
<keyword evidence="5" id="KW-1185">Reference proteome</keyword>
<dbReference type="InterPro" id="IPR005269">
    <property type="entry name" value="LOG"/>
</dbReference>
<reference evidence="4 5" key="1">
    <citation type="submission" date="2023-08" db="EMBL/GenBank/DDBJ databases">
        <title>The draft genome sequence of Paracraurococcus sp. LOR1-02.</title>
        <authorList>
            <person name="Kingkaew E."/>
            <person name="Tanasupawat S."/>
        </authorList>
    </citation>
    <scope>NUCLEOTIDE SEQUENCE [LARGE SCALE GENOMIC DNA]</scope>
    <source>
        <strain evidence="4 5">LOR1-02</strain>
    </source>
</reference>
<dbReference type="InterPro" id="IPR031100">
    <property type="entry name" value="LOG_fam"/>
</dbReference>
<organism evidence="4 5">
    <name type="scientific">Paracraurococcus lichenis</name>
    <dbReference type="NCBI Taxonomy" id="3064888"/>
    <lineage>
        <taxon>Bacteria</taxon>
        <taxon>Pseudomonadati</taxon>
        <taxon>Pseudomonadota</taxon>
        <taxon>Alphaproteobacteria</taxon>
        <taxon>Acetobacterales</taxon>
        <taxon>Roseomonadaceae</taxon>
        <taxon>Paracraurococcus</taxon>
    </lineage>
</organism>
<accession>A0ABT9E0Q5</accession>
<keyword evidence="3" id="KW-0203">Cytokinin biosynthesis</keyword>
<name>A0ABT9E0Q5_9PROT</name>
<dbReference type="Gene3D" id="3.40.50.450">
    <property type="match status" value="1"/>
</dbReference>
<dbReference type="EMBL" id="JAUTWS010000013">
    <property type="protein sequence ID" value="MDO9709747.1"/>
    <property type="molecule type" value="Genomic_DNA"/>
</dbReference>
<proteinExistence type="inferred from homology"/>
<evidence type="ECO:0000313" key="5">
    <source>
        <dbReference type="Proteomes" id="UP001243009"/>
    </source>
</evidence>
<protein>
    <recommendedName>
        <fullName evidence="3">Cytokinin riboside 5'-monophosphate phosphoribohydrolase</fullName>
        <ecNumber evidence="3">3.2.2.n1</ecNumber>
    </recommendedName>
</protein>
<evidence type="ECO:0000256" key="2">
    <source>
        <dbReference type="ARBA" id="ARBA00006763"/>
    </source>
</evidence>
<dbReference type="Proteomes" id="UP001243009">
    <property type="component" value="Unassembled WGS sequence"/>
</dbReference>
<evidence type="ECO:0000256" key="1">
    <source>
        <dbReference type="ARBA" id="ARBA00000274"/>
    </source>
</evidence>
<dbReference type="Pfam" id="PF03641">
    <property type="entry name" value="Lysine_decarbox"/>
    <property type="match status" value="1"/>
</dbReference>